<dbReference type="HOGENOM" id="CLU_062858_1_0_1"/>
<feature type="compositionally biased region" description="Basic residues" evidence="1">
    <location>
        <begin position="127"/>
        <end position="136"/>
    </location>
</feature>
<feature type="compositionally biased region" description="Polar residues" evidence="1">
    <location>
        <begin position="1"/>
        <end position="14"/>
    </location>
</feature>
<feature type="region of interest" description="Disordered" evidence="1">
    <location>
        <begin position="1"/>
        <end position="238"/>
    </location>
</feature>
<protein>
    <submittedName>
        <fullName evidence="2">Uncharacterized protein</fullName>
    </submittedName>
</protein>
<evidence type="ECO:0000256" key="1">
    <source>
        <dbReference type="SAM" id="MobiDB-lite"/>
    </source>
</evidence>
<feature type="compositionally biased region" description="Low complexity" evidence="1">
    <location>
        <begin position="52"/>
        <end position="74"/>
    </location>
</feature>
<gene>
    <name evidence="2" type="ORF">A1O1_07425</name>
</gene>
<feature type="compositionally biased region" description="Basic residues" evidence="1">
    <location>
        <begin position="145"/>
        <end position="156"/>
    </location>
</feature>
<evidence type="ECO:0000313" key="3">
    <source>
        <dbReference type="Proteomes" id="UP000019484"/>
    </source>
</evidence>
<comment type="caution">
    <text evidence="2">The sequence shown here is derived from an EMBL/GenBank/DDBJ whole genome shotgun (WGS) entry which is preliminary data.</text>
</comment>
<proteinExistence type="predicted"/>
<evidence type="ECO:0000313" key="2">
    <source>
        <dbReference type="EMBL" id="EXJ83798.1"/>
    </source>
</evidence>
<organism evidence="2 3">
    <name type="scientific">Capronia coronata CBS 617.96</name>
    <dbReference type="NCBI Taxonomy" id="1182541"/>
    <lineage>
        <taxon>Eukaryota</taxon>
        <taxon>Fungi</taxon>
        <taxon>Dikarya</taxon>
        <taxon>Ascomycota</taxon>
        <taxon>Pezizomycotina</taxon>
        <taxon>Eurotiomycetes</taxon>
        <taxon>Chaetothyriomycetidae</taxon>
        <taxon>Chaetothyriales</taxon>
        <taxon>Herpotrichiellaceae</taxon>
        <taxon>Capronia</taxon>
    </lineage>
</organism>
<keyword evidence="3" id="KW-1185">Reference proteome</keyword>
<dbReference type="EMBL" id="AMWN01000006">
    <property type="protein sequence ID" value="EXJ83798.1"/>
    <property type="molecule type" value="Genomic_DNA"/>
</dbReference>
<dbReference type="GeneID" id="19162283"/>
<feature type="compositionally biased region" description="Basic and acidic residues" evidence="1">
    <location>
        <begin position="166"/>
        <end position="175"/>
    </location>
</feature>
<dbReference type="Proteomes" id="UP000019484">
    <property type="component" value="Unassembled WGS sequence"/>
</dbReference>
<dbReference type="AlphaFoldDB" id="W9XU83"/>
<feature type="compositionally biased region" description="Basic and acidic residues" evidence="1">
    <location>
        <begin position="210"/>
        <end position="222"/>
    </location>
</feature>
<name>W9XU83_9EURO</name>
<feature type="compositionally biased region" description="Basic and acidic residues" evidence="1">
    <location>
        <begin position="77"/>
        <end position="90"/>
    </location>
</feature>
<accession>W9XU83</accession>
<dbReference type="OrthoDB" id="4153995at2759"/>
<dbReference type="RefSeq" id="XP_007726484.1">
    <property type="nucleotide sequence ID" value="XM_007728294.1"/>
</dbReference>
<reference evidence="2 3" key="1">
    <citation type="submission" date="2013-03" db="EMBL/GenBank/DDBJ databases">
        <title>The Genome Sequence of Capronia coronata CBS 617.96.</title>
        <authorList>
            <consortium name="The Broad Institute Genomics Platform"/>
            <person name="Cuomo C."/>
            <person name="de Hoog S."/>
            <person name="Gorbushina A."/>
            <person name="Walker B."/>
            <person name="Young S.K."/>
            <person name="Zeng Q."/>
            <person name="Gargeya S."/>
            <person name="Fitzgerald M."/>
            <person name="Haas B."/>
            <person name="Abouelleil A."/>
            <person name="Allen A.W."/>
            <person name="Alvarado L."/>
            <person name="Arachchi H.M."/>
            <person name="Berlin A.M."/>
            <person name="Chapman S.B."/>
            <person name="Gainer-Dewar J."/>
            <person name="Goldberg J."/>
            <person name="Griggs A."/>
            <person name="Gujja S."/>
            <person name="Hansen M."/>
            <person name="Howarth C."/>
            <person name="Imamovic A."/>
            <person name="Ireland A."/>
            <person name="Larimer J."/>
            <person name="McCowan C."/>
            <person name="Murphy C."/>
            <person name="Pearson M."/>
            <person name="Poon T.W."/>
            <person name="Priest M."/>
            <person name="Roberts A."/>
            <person name="Saif S."/>
            <person name="Shea T."/>
            <person name="Sisk P."/>
            <person name="Sykes S."/>
            <person name="Wortman J."/>
            <person name="Nusbaum C."/>
            <person name="Birren B."/>
        </authorList>
    </citation>
    <scope>NUCLEOTIDE SEQUENCE [LARGE SCALE GENOMIC DNA]</scope>
    <source>
        <strain evidence="2 3">CBS 617.96</strain>
    </source>
</reference>
<sequence length="238" mass="26577">MPKLTDSTANSLLNSEGVADQQLAEAEARRKASGTPEPDRRSRSQSPHARSRSLSAHSSSSVSTISTSKSRSATPPRSRDHQRPNRDRASPARLGTAAANSSRKRRHRSVSSSYSRSPRSPPGMPGSHRKSRRHRTISPIDRGRPNSKRRGSHRSRTNSPSMDKSQITKDRRSLDDSDNDFDDRAGTRYRHVQPHGSNHGSRSPRGFRIPQEHHGPSRRERSLSPYSKRLALTQAMNM</sequence>